<accession>A0AAV4SA12</accession>
<sequence length="215" mass="23782">MTQIARSYNNGDPDNMSYCDNISPLYCAGESNPQHIGLRNHGYANHSPSGPVIESSCAFCTPSTTVLANRKPCYISLGNGIGDVFFFSITRCGVARSNFCGPRVRFDWVQIGGAPSPPGHKNDFISDLPTAVYRVINGLKNIYVVKLPCLIDFFLLIDVLEIDEELKVHETCTENLKNETKTFDPLTNYPVLSSNANITNDISNQTPFHLKTKTE</sequence>
<comment type="caution">
    <text evidence="1">The sequence shown here is derived from an EMBL/GenBank/DDBJ whole genome shotgun (WGS) entry which is preliminary data.</text>
</comment>
<proteinExistence type="predicted"/>
<gene>
    <name evidence="1" type="ORF">CEXT_128432</name>
</gene>
<dbReference type="AlphaFoldDB" id="A0AAV4SA12"/>
<protein>
    <submittedName>
        <fullName evidence="1">Uncharacterized protein</fullName>
    </submittedName>
</protein>
<keyword evidence="2" id="KW-1185">Reference proteome</keyword>
<name>A0AAV4SA12_CAEEX</name>
<evidence type="ECO:0000313" key="1">
    <source>
        <dbReference type="EMBL" id="GIY30352.1"/>
    </source>
</evidence>
<dbReference type="Proteomes" id="UP001054945">
    <property type="component" value="Unassembled WGS sequence"/>
</dbReference>
<evidence type="ECO:0000313" key="2">
    <source>
        <dbReference type="Proteomes" id="UP001054945"/>
    </source>
</evidence>
<reference evidence="1 2" key="1">
    <citation type="submission" date="2021-06" db="EMBL/GenBank/DDBJ databases">
        <title>Caerostris extrusa draft genome.</title>
        <authorList>
            <person name="Kono N."/>
            <person name="Arakawa K."/>
        </authorList>
    </citation>
    <scope>NUCLEOTIDE SEQUENCE [LARGE SCALE GENOMIC DNA]</scope>
</reference>
<organism evidence="1 2">
    <name type="scientific">Caerostris extrusa</name>
    <name type="common">Bark spider</name>
    <name type="synonym">Caerostris bankana</name>
    <dbReference type="NCBI Taxonomy" id="172846"/>
    <lineage>
        <taxon>Eukaryota</taxon>
        <taxon>Metazoa</taxon>
        <taxon>Ecdysozoa</taxon>
        <taxon>Arthropoda</taxon>
        <taxon>Chelicerata</taxon>
        <taxon>Arachnida</taxon>
        <taxon>Araneae</taxon>
        <taxon>Araneomorphae</taxon>
        <taxon>Entelegynae</taxon>
        <taxon>Araneoidea</taxon>
        <taxon>Araneidae</taxon>
        <taxon>Caerostris</taxon>
    </lineage>
</organism>
<dbReference type="EMBL" id="BPLR01009215">
    <property type="protein sequence ID" value="GIY30352.1"/>
    <property type="molecule type" value="Genomic_DNA"/>
</dbReference>